<comment type="caution">
    <text evidence="2">The sequence shown here is derived from an EMBL/GenBank/DDBJ whole genome shotgun (WGS) entry which is preliminary data.</text>
</comment>
<gene>
    <name evidence="2" type="ORF">B0T17DRAFT_510932</name>
</gene>
<feature type="compositionally biased region" description="Basic and acidic residues" evidence="1">
    <location>
        <begin position="247"/>
        <end position="261"/>
    </location>
</feature>
<feature type="region of interest" description="Disordered" evidence="1">
    <location>
        <begin position="230"/>
        <end position="298"/>
    </location>
</feature>
<dbReference type="EMBL" id="JAULSR010000007">
    <property type="protein sequence ID" value="KAK0615134.1"/>
    <property type="molecule type" value="Genomic_DNA"/>
</dbReference>
<evidence type="ECO:0000256" key="1">
    <source>
        <dbReference type="SAM" id="MobiDB-lite"/>
    </source>
</evidence>
<evidence type="ECO:0000313" key="3">
    <source>
        <dbReference type="Proteomes" id="UP001174934"/>
    </source>
</evidence>
<evidence type="ECO:0000313" key="2">
    <source>
        <dbReference type="EMBL" id="KAK0615134.1"/>
    </source>
</evidence>
<keyword evidence="3" id="KW-1185">Reference proteome</keyword>
<dbReference type="Proteomes" id="UP001174934">
    <property type="component" value="Unassembled WGS sequence"/>
</dbReference>
<sequence>MATQVPSSSSSSVVITVTVEGAQLDIKAASEEQPQALRTELIKALRFIALSPPDLALIHLQEKFRVSLNGARSKTPDRLAAVVYSCRKATFDETLWEAQAWYHGGRQLVNTIYNIISSIPIDSKQSSDTTKTLQLLKAGGQPTVTAFHLMNCPASLEHFEKVRDKFITYGGTLALAACAVAISNDIKVKALLERLLPSHWTALISHIFGVRLHSDLVCIVQRIFASKEHPQTKRCRIGPAPRKSKTRDRERADTARQENDRPRKRKTSICSTEHINDTEYQHKPAQVSSTARRENPEQLAAAMHAPSSYLRISGNMEISGRFDTRIGPVGYGSDDGMALLGVPFLYIPTGLQKLGNYRVDLDMDMFLNDPFEYHAINLDDLDLSTPSL</sequence>
<proteinExistence type="predicted"/>
<name>A0AA39WGU3_9PEZI</name>
<dbReference type="AlphaFoldDB" id="A0AA39WGU3"/>
<organism evidence="2 3">
    <name type="scientific">Bombardia bombarda</name>
    <dbReference type="NCBI Taxonomy" id="252184"/>
    <lineage>
        <taxon>Eukaryota</taxon>
        <taxon>Fungi</taxon>
        <taxon>Dikarya</taxon>
        <taxon>Ascomycota</taxon>
        <taxon>Pezizomycotina</taxon>
        <taxon>Sordariomycetes</taxon>
        <taxon>Sordariomycetidae</taxon>
        <taxon>Sordariales</taxon>
        <taxon>Lasiosphaeriaceae</taxon>
        <taxon>Bombardia</taxon>
    </lineage>
</organism>
<accession>A0AA39WGU3</accession>
<reference evidence="2" key="1">
    <citation type="submission" date="2023-06" db="EMBL/GenBank/DDBJ databases">
        <title>Genome-scale phylogeny and comparative genomics of the fungal order Sordariales.</title>
        <authorList>
            <consortium name="Lawrence Berkeley National Laboratory"/>
            <person name="Hensen N."/>
            <person name="Bonometti L."/>
            <person name="Westerberg I."/>
            <person name="Brannstrom I.O."/>
            <person name="Guillou S."/>
            <person name="Cros-Aarteil S."/>
            <person name="Calhoun S."/>
            <person name="Haridas S."/>
            <person name="Kuo A."/>
            <person name="Mondo S."/>
            <person name="Pangilinan J."/>
            <person name="Riley R."/>
            <person name="LaButti K."/>
            <person name="Andreopoulos B."/>
            <person name="Lipzen A."/>
            <person name="Chen C."/>
            <person name="Yanf M."/>
            <person name="Daum C."/>
            <person name="Ng V."/>
            <person name="Clum A."/>
            <person name="Steindorff A."/>
            <person name="Ohm R."/>
            <person name="Martin F."/>
            <person name="Silar P."/>
            <person name="Natvig D."/>
            <person name="Lalanne C."/>
            <person name="Gautier V."/>
            <person name="Ament-velasquez S.L."/>
            <person name="Kruys A."/>
            <person name="Hutchinson M.I."/>
            <person name="Powell A.J."/>
            <person name="Barry K."/>
            <person name="Miller A.N."/>
            <person name="Grigoriev I.V."/>
            <person name="Debuchy R."/>
            <person name="Gladieux P."/>
            <person name="Thoren M.H."/>
            <person name="Johannesson H."/>
        </authorList>
    </citation>
    <scope>NUCLEOTIDE SEQUENCE</scope>
    <source>
        <strain evidence="2">SMH3391-2</strain>
    </source>
</reference>
<feature type="compositionally biased region" description="Basic residues" evidence="1">
    <location>
        <begin position="232"/>
        <end position="246"/>
    </location>
</feature>
<protein>
    <submittedName>
        <fullName evidence="2">Uncharacterized protein</fullName>
    </submittedName>
</protein>